<evidence type="ECO:0000313" key="2">
    <source>
        <dbReference type="EMBL" id="KUJ06687.1"/>
    </source>
</evidence>
<name>A0A132B4T9_MOLSC</name>
<dbReference type="GeneID" id="28826236"/>
<dbReference type="Proteomes" id="UP000070700">
    <property type="component" value="Unassembled WGS sequence"/>
</dbReference>
<dbReference type="KEGG" id="psco:LY89DRAFT_692307"/>
<keyword evidence="1" id="KW-1133">Transmembrane helix</keyword>
<feature type="transmembrane region" description="Helical" evidence="1">
    <location>
        <begin position="36"/>
        <end position="57"/>
    </location>
</feature>
<proteinExistence type="predicted"/>
<organism evidence="2 3">
    <name type="scientific">Mollisia scopiformis</name>
    <name type="common">Conifer needle endophyte fungus</name>
    <name type="synonym">Phialocephala scopiformis</name>
    <dbReference type="NCBI Taxonomy" id="149040"/>
    <lineage>
        <taxon>Eukaryota</taxon>
        <taxon>Fungi</taxon>
        <taxon>Dikarya</taxon>
        <taxon>Ascomycota</taxon>
        <taxon>Pezizomycotina</taxon>
        <taxon>Leotiomycetes</taxon>
        <taxon>Helotiales</taxon>
        <taxon>Mollisiaceae</taxon>
        <taxon>Mollisia</taxon>
    </lineage>
</organism>
<keyword evidence="1" id="KW-0812">Transmembrane</keyword>
<dbReference type="RefSeq" id="XP_018061042.1">
    <property type="nucleotide sequence ID" value="XM_018216510.1"/>
</dbReference>
<protein>
    <submittedName>
        <fullName evidence="2">Uncharacterized protein</fullName>
    </submittedName>
</protein>
<sequence>MIDLFKEQGEALLPSSELYEGSHRPKTKRSLCTPKLLTLWTIINLVSSLALISTFALQQPPTINSLLKKTSYYCTYIISTLKS</sequence>
<dbReference type="EMBL" id="KQ947444">
    <property type="protein sequence ID" value="KUJ06687.1"/>
    <property type="molecule type" value="Genomic_DNA"/>
</dbReference>
<keyword evidence="3" id="KW-1185">Reference proteome</keyword>
<evidence type="ECO:0000256" key="1">
    <source>
        <dbReference type="SAM" id="Phobius"/>
    </source>
</evidence>
<dbReference type="InParanoid" id="A0A132B4T9"/>
<evidence type="ECO:0000313" key="3">
    <source>
        <dbReference type="Proteomes" id="UP000070700"/>
    </source>
</evidence>
<gene>
    <name evidence="2" type="ORF">LY89DRAFT_692307</name>
</gene>
<reference evidence="2 3" key="1">
    <citation type="submission" date="2015-10" db="EMBL/GenBank/DDBJ databases">
        <title>Full genome of DAOMC 229536 Phialocephala scopiformis, a fungal endophyte of spruce producing the potent anti-insectan compound rugulosin.</title>
        <authorList>
            <consortium name="DOE Joint Genome Institute"/>
            <person name="Walker A.K."/>
            <person name="Frasz S.L."/>
            <person name="Seifert K.A."/>
            <person name="Miller J.D."/>
            <person name="Mondo S.J."/>
            <person name="Labutti K."/>
            <person name="Lipzen A."/>
            <person name="Dockter R."/>
            <person name="Kennedy M."/>
            <person name="Grigoriev I.V."/>
            <person name="Spatafora J.W."/>
        </authorList>
    </citation>
    <scope>NUCLEOTIDE SEQUENCE [LARGE SCALE GENOMIC DNA]</scope>
    <source>
        <strain evidence="2 3">CBS 120377</strain>
    </source>
</reference>
<accession>A0A132B4T9</accession>
<dbReference type="AlphaFoldDB" id="A0A132B4T9"/>
<keyword evidence="1" id="KW-0472">Membrane</keyword>